<feature type="region of interest" description="Disordered" evidence="1">
    <location>
        <begin position="35"/>
        <end position="54"/>
    </location>
</feature>
<evidence type="ECO:0000259" key="2">
    <source>
        <dbReference type="Pfam" id="PF00296"/>
    </source>
</evidence>
<dbReference type="InterPro" id="IPR011251">
    <property type="entry name" value="Luciferase-like_dom"/>
</dbReference>
<dbReference type="Gene3D" id="3.20.20.30">
    <property type="entry name" value="Luciferase-like domain"/>
    <property type="match status" value="1"/>
</dbReference>
<protein>
    <recommendedName>
        <fullName evidence="2">Luciferase-like domain-containing protein</fullName>
    </recommendedName>
</protein>
<keyword evidence="4" id="KW-1185">Reference proteome</keyword>
<comment type="caution">
    <text evidence="3">The sequence shown here is derived from an EMBL/GenBank/DDBJ whole genome shotgun (WGS) entry which is preliminary data.</text>
</comment>
<dbReference type="GO" id="GO:0016705">
    <property type="term" value="F:oxidoreductase activity, acting on paired donors, with incorporation or reduction of molecular oxygen"/>
    <property type="evidence" value="ECO:0007669"/>
    <property type="project" value="InterPro"/>
</dbReference>
<dbReference type="InterPro" id="IPR036661">
    <property type="entry name" value="Luciferase-like_sf"/>
</dbReference>
<reference evidence="3 4" key="1">
    <citation type="journal article" date="2020" name="Int. J. Syst. Evol. Microbiol.">
        <title>Reclassification of Streptomyces castelarensis and Streptomyces sporoclivatus as later heterotypic synonyms of Streptomyces antimycoticus.</title>
        <authorList>
            <person name="Komaki H."/>
            <person name="Tamura T."/>
        </authorList>
    </citation>
    <scope>NUCLEOTIDE SEQUENCE [LARGE SCALE GENOMIC DNA]</scope>
    <source>
        <strain evidence="3 4">NBRC 13459</strain>
    </source>
</reference>
<dbReference type="Proteomes" id="UP000301309">
    <property type="component" value="Unassembled WGS sequence"/>
</dbReference>
<proteinExistence type="predicted"/>
<gene>
    <name evidence="3" type="ORF">SVIO_082130</name>
</gene>
<dbReference type="EMBL" id="BJHW01000001">
    <property type="protein sequence ID" value="GDY57590.1"/>
    <property type="molecule type" value="Genomic_DNA"/>
</dbReference>
<evidence type="ECO:0000256" key="1">
    <source>
        <dbReference type="SAM" id="MobiDB-lite"/>
    </source>
</evidence>
<feature type="domain" description="Luciferase-like" evidence="2">
    <location>
        <begin position="8"/>
        <end position="42"/>
    </location>
</feature>
<organism evidence="3 4">
    <name type="scientific">Streptomyces violaceusniger</name>
    <dbReference type="NCBI Taxonomy" id="68280"/>
    <lineage>
        <taxon>Bacteria</taxon>
        <taxon>Bacillati</taxon>
        <taxon>Actinomycetota</taxon>
        <taxon>Actinomycetes</taxon>
        <taxon>Kitasatosporales</taxon>
        <taxon>Streptomycetaceae</taxon>
        <taxon>Streptomyces</taxon>
        <taxon>Streptomyces violaceusniger group</taxon>
    </lineage>
</organism>
<dbReference type="AlphaFoldDB" id="A0A4D4LEQ0"/>
<accession>A0A4D4LEQ0</accession>
<name>A0A4D4LEQ0_STRVO</name>
<sequence length="54" mass="5998">MTEYGYFLAAEEHGPADLVEQARMAEQAGFSHLWISDHYHPGTPPRARAPSSGR</sequence>
<evidence type="ECO:0000313" key="3">
    <source>
        <dbReference type="EMBL" id="GDY57590.1"/>
    </source>
</evidence>
<dbReference type="SUPFAM" id="SSF51679">
    <property type="entry name" value="Bacterial luciferase-like"/>
    <property type="match status" value="1"/>
</dbReference>
<dbReference type="Pfam" id="PF00296">
    <property type="entry name" value="Bac_luciferase"/>
    <property type="match status" value="1"/>
</dbReference>
<evidence type="ECO:0000313" key="4">
    <source>
        <dbReference type="Proteomes" id="UP000301309"/>
    </source>
</evidence>